<protein>
    <recommendedName>
        <fullName evidence="3">BetI-type transcriptional repressor C-terminal domain-containing protein</fullName>
    </recommendedName>
</protein>
<keyword evidence="2" id="KW-1185">Reference proteome</keyword>
<dbReference type="SUPFAM" id="SSF46689">
    <property type="entry name" value="Homeodomain-like"/>
    <property type="match status" value="1"/>
</dbReference>
<sequence length="199" mass="21748">MIVLMPAPDVDLRPRVVRAAIEAFRRSDFHAVGPAEVAALADLTPQDVTDAYPVWELLVVAVMNRWNNGDRQALWPIAEEQGAAAYLRARLESGLADPGLVRIRIATLSAASAPTHPAAGWFRSQYVRSFEDITLALVRDVVAGREPHGTSPRHAAEQLVALYEGLQMQSMMRDDGDLLSGWDRAVARMRAGWGAVALV</sequence>
<comment type="caution">
    <text evidence="1">The sequence shown here is derived from an EMBL/GenBank/DDBJ whole genome shotgun (WGS) entry which is preliminary data.</text>
</comment>
<dbReference type="InterPro" id="IPR036271">
    <property type="entry name" value="Tet_transcr_reg_TetR-rel_C_sf"/>
</dbReference>
<reference evidence="1 2" key="1">
    <citation type="journal article" date="2019" name="Int. J. Syst. Evol. Microbiol.">
        <title>The Global Catalogue of Microorganisms (GCM) 10K type strain sequencing project: providing services to taxonomists for standard genome sequencing and annotation.</title>
        <authorList>
            <consortium name="The Broad Institute Genomics Platform"/>
            <consortium name="The Broad Institute Genome Sequencing Center for Infectious Disease"/>
            <person name="Wu L."/>
            <person name="Ma J."/>
        </authorList>
    </citation>
    <scope>NUCLEOTIDE SEQUENCE [LARGE SCALE GENOMIC DNA]</scope>
    <source>
        <strain evidence="1 2">JCM 12140</strain>
    </source>
</reference>
<dbReference type="InterPro" id="IPR009057">
    <property type="entry name" value="Homeodomain-like_sf"/>
</dbReference>
<organism evidence="1 2">
    <name type="scientific">Curtobacterium herbarum</name>
    <dbReference type="NCBI Taxonomy" id="150122"/>
    <lineage>
        <taxon>Bacteria</taxon>
        <taxon>Bacillati</taxon>
        <taxon>Actinomycetota</taxon>
        <taxon>Actinomycetes</taxon>
        <taxon>Micrococcales</taxon>
        <taxon>Microbacteriaceae</taxon>
        <taxon>Curtobacterium</taxon>
    </lineage>
</organism>
<evidence type="ECO:0000313" key="2">
    <source>
        <dbReference type="Proteomes" id="UP001501742"/>
    </source>
</evidence>
<dbReference type="Proteomes" id="UP001501742">
    <property type="component" value="Unassembled WGS sequence"/>
</dbReference>
<evidence type="ECO:0008006" key="3">
    <source>
        <dbReference type="Google" id="ProtNLM"/>
    </source>
</evidence>
<accession>A0ABN1ZC85</accession>
<name>A0ABN1ZC85_9MICO</name>
<gene>
    <name evidence="1" type="ORF">GCM10009627_15630</name>
</gene>
<dbReference type="EMBL" id="BAAAJX010000005">
    <property type="protein sequence ID" value="GAA1493217.1"/>
    <property type="molecule type" value="Genomic_DNA"/>
</dbReference>
<proteinExistence type="predicted"/>
<dbReference type="SUPFAM" id="SSF48498">
    <property type="entry name" value="Tetracyclin repressor-like, C-terminal domain"/>
    <property type="match status" value="1"/>
</dbReference>
<evidence type="ECO:0000313" key="1">
    <source>
        <dbReference type="EMBL" id="GAA1493217.1"/>
    </source>
</evidence>
<dbReference type="Gene3D" id="1.10.357.10">
    <property type="entry name" value="Tetracycline Repressor, domain 2"/>
    <property type="match status" value="1"/>
</dbReference>